<evidence type="ECO:0000256" key="6">
    <source>
        <dbReference type="SAM" id="Phobius"/>
    </source>
</evidence>
<comment type="caution">
    <text evidence="7">The sequence shown here is derived from an EMBL/GenBank/DDBJ whole genome shotgun (WGS) entry which is preliminary data.</text>
</comment>
<evidence type="ECO:0000313" key="7">
    <source>
        <dbReference type="EMBL" id="GMI40481.1"/>
    </source>
</evidence>
<gene>
    <name evidence="7" type="ORF">TeGR_g7371</name>
</gene>
<dbReference type="Pfam" id="PF09815">
    <property type="entry name" value="XK-related"/>
    <property type="match status" value="1"/>
</dbReference>
<feature type="transmembrane region" description="Helical" evidence="6">
    <location>
        <begin position="901"/>
        <end position="926"/>
    </location>
</feature>
<dbReference type="Proteomes" id="UP001165060">
    <property type="component" value="Unassembled WGS sequence"/>
</dbReference>
<evidence type="ECO:0000256" key="4">
    <source>
        <dbReference type="ARBA" id="ARBA00022989"/>
    </source>
</evidence>
<keyword evidence="3 6" id="KW-0812">Transmembrane</keyword>
<dbReference type="InterPro" id="IPR018629">
    <property type="entry name" value="XK-rel"/>
</dbReference>
<evidence type="ECO:0000256" key="2">
    <source>
        <dbReference type="ARBA" id="ARBA00008789"/>
    </source>
</evidence>
<name>A0ABQ6N5T0_9STRA</name>
<evidence type="ECO:0000256" key="3">
    <source>
        <dbReference type="ARBA" id="ARBA00022692"/>
    </source>
</evidence>
<comment type="subcellular location">
    <subcellularLocation>
        <location evidence="1">Membrane</location>
        <topology evidence="1">Multi-pass membrane protein</topology>
    </subcellularLocation>
</comment>
<reference evidence="7 8" key="1">
    <citation type="journal article" date="2023" name="Commun. Biol.">
        <title>Genome analysis of Parmales, the sister group of diatoms, reveals the evolutionary specialization of diatoms from phago-mixotrophs to photoautotrophs.</title>
        <authorList>
            <person name="Ban H."/>
            <person name="Sato S."/>
            <person name="Yoshikawa S."/>
            <person name="Yamada K."/>
            <person name="Nakamura Y."/>
            <person name="Ichinomiya M."/>
            <person name="Sato N."/>
            <person name="Blanc-Mathieu R."/>
            <person name="Endo H."/>
            <person name="Kuwata A."/>
            <person name="Ogata H."/>
        </authorList>
    </citation>
    <scope>NUCLEOTIDE SEQUENCE [LARGE SCALE GENOMIC DNA]</scope>
</reference>
<comment type="similarity">
    <text evidence="2">Belongs to the XK family.</text>
</comment>
<sequence>VSGSVKLVPKSFGCTEFILAAALEHRAAFSLSSSGVTGPRTSAAGAVTSAVRGVAASFANSRGTVAKVDPESTSGVTGPRTSAAGAVASAVRGVLAGGAASFTTSRDTDANVDPESTTSRDEAGVILSFLAAAAPRLHGEFARYEEVDKATLEHFVKHGVEEAPESSEREKALVLRRLQDDDQDSNSWSRLAGTVREPVSYFKKVDEDSNTWGKAEGVVDTSAPDVLAWLWHSCTHERNLEAVKGGWVELKSTSPFVSLSMQYTEPEEGGSSVALGKAESTLDCSATEAFAYQFAVCGREKLRISREGGDRARFILKEHTKHDFELAVVKKAPFPLTNREYLNRYLSFKEPTGDIVLVFEALPDITTVDYGANLKVVRGKTTAVYRFKPTNDDTQCEVSLVQHGDAGGFVPKRIVVAKIPQALGSVGNMRELFQRDDAIDGAKISELAAIIKCVVDAPIAEVAAWELAKMSRENMKEHVAFGGLDRDLVRINDHQDIYHVVYDLSIPTFLPRRFVSRVVWKWEEDKKELTVVYDDVKHTAFPECKEYLRASATGMSQYKQEADVGKIPQTKLRNMDAYDKSDGRALGYRLTYPDEKNKKTPSEAVAHIVELHKGLSQLSQEHPWIVAFLEEVLLGGLHRNKAVSTKLDCLSEAEARKIGKNLPGALRARKQASGGVYQWKNQNPSMVELFEKYPWVEEMVETMGEELLKNAAWGLWFRVITGSGLSMVDLATDINVIRVYFGEEGQEGYGWMMLGMVLASMGLQLLMVLVQNGKMGWGKLMREALIVVSGLKPGVDAMRVVSNAEMHEHHLFDAKLELMATKGIEMFCESIPGCILQVYALIQGGSEGQMGTKVLSIVVSAITTGMGSASISYDFDSDPEERRKLPSFYGYLPDEGNARTIMYVCMVLNSALLLLLRSIGAALLMLADTKIFVAYMAGDHLLYLLQKLVRGDFLYWAPVEGVAGLAVSLLMRVSVKTVTDFTGVIQLRGP</sequence>
<proteinExistence type="inferred from homology"/>
<dbReference type="EMBL" id="BRYB01002158">
    <property type="protein sequence ID" value="GMI40481.1"/>
    <property type="molecule type" value="Genomic_DNA"/>
</dbReference>
<keyword evidence="5 6" id="KW-0472">Membrane</keyword>
<protein>
    <submittedName>
        <fullName evidence="7">Uncharacterized protein</fullName>
    </submittedName>
</protein>
<dbReference type="SUPFAM" id="SSF55961">
    <property type="entry name" value="Bet v1-like"/>
    <property type="match status" value="2"/>
</dbReference>
<dbReference type="InterPro" id="IPR023393">
    <property type="entry name" value="START-like_dom_sf"/>
</dbReference>
<keyword evidence="4 6" id="KW-1133">Transmembrane helix</keyword>
<dbReference type="Gene3D" id="3.30.530.20">
    <property type="match status" value="2"/>
</dbReference>
<accession>A0ABQ6N5T0</accession>
<keyword evidence="8" id="KW-1185">Reference proteome</keyword>
<feature type="non-terminal residue" evidence="7">
    <location>
        <position position="1"/>
    </location>
</feature>
<feature type="non-terminal residue" evidence="7">
    <location>
        <position position="990"/>
    </location>
</feature>
<feature type="transmembrane region" description="Helical" evidence="6">
    <location>
        <begin position="748"/>
        <end position="770"/>
    </location>
</feature>
<evidence type="ECO:0000313" key="8">
    <source>
        <dbReference type="Proteomes" id="UP001165060"/>
    </source>
</evidence>
<evidence type="ECO:0000256" key="5">
    <source>
        <dbReference type="ARBA" id="ARBA00023136"/>
    </source>
</evidence>
<evidence type="ECO:0000256" key="1">
    <source>
        <dbReference type="ARBA" id="ARBA00004141"/>
    </source>
</evidence>
<organism evidence="7 8">
    <name type="scientific">Tetraparma gracilis</name>
    <dbReference type="NCBI Taxonomy" id="2962635"/>
    <lineage>
        <taxon>Eukaryota</taxon>
        <taxon>Sar</taxon>
        <taxon>Stramenopiles</taxon>
        <taxon>Ochrophyta</taxon>
        <taxon>Bolidophyceae</taxon>
        <taxon>Parmales</taxon>
        <taxon>Triparmaceae</taxon>
        <taxon>Tetraparma</taxon>
    </lineage>
</organism>